<dbReference type="Gene3D" id="3.90.180.10">
    <property type="entry name" value="Medium-chain alcohol dehydrogenases, catalytic domain"/>
    <property type="match status" value="1"/>
</dbReference>
<accession>A0A075MU36</accession>
<keyword evidence="4" id="KW-1185">Reference proteome</keyword>
<dbReference type="PROSITE" id="PS01162">
    <property type="entry name" value="QOR_ZETA_CRYSTAL"/>
    <property type="match status" value="1"/>
</dbReference>
<dbReference type="Pfam" id="PF13602">
    <property type="entry name" value="ADH_zinc_N_2"/>
    <property type="match status" value="1"/>
</dbReference>
<feature type="domain" description="Enoyl reductase (ER)" evidence="2">
    <location>
        <begin position="13"/>
        <end position="313"/>
    </location>
</feature>
<dbReference type="InterPro" id="IPR020843">
    <property type="entry name" value="ER"/>
</dbReference>
<evidence type="ECO:0000256" key="1">
    <source>
        <dbReference type="ARBA" id="ARBA00023002"/>
    </source>
</evidence>
<dbReference type="HOGENOM" id="CLU_026673_3_3_2"/>
<dbReference type="PANTHER" id="PTHR11695">
    <property type="entry name" value="ALCOHOL DEHYDROGENASE RELATED"/>
    <property type="match status" value="1"/>
</dbReference>
<dbReference type="InterPro" id="IPR036291">
    <property type="entry name" value="NAD(P)-bd_dom_sf"/>
</dbReference>
<organism evidence="3 4">
    <name type="scientific">Candidatus Nitrososphaera evergladensis SR1</name>
    <dbReference type="NCBI Taxonomy" id="1459636"/>
    <lineage>
        <taxon>Archaea</taxon>
        <taxon>Nitrososphaerota</taxon>
        <taxon>Nitrososphaeria</taxon>
        <taxon>Nitrososphaerales</taxon>
        <taxon>Nitrososphaeraceae</taxon>
        <taxon>Nitrososphaera</taxon>
    </lineage>
</organism>
<gene>
    <name evidence="3" type="ORF">NTE_03144</name>
</gene>
<dbReference type="SMART" id="SM00829">
    <property type="entry name" value="PKS_ER"/>
    <property type="match status" value="1"/>
</dbReference>
<keyword evidence="1" id="KW-0560">Oxidoreductase</keyword>
<dbReference type="SUPFAM" id="SSF50129">
    <property type="entry name" value="GroES-like"/>
    <property type="match status" value="1"/>
</dbReference>
<dbReference type="GO" id="GO:0016491">
    <property type="term" value="F:oxidoreductase activity"/>
    <property type="evidence" value="ECO:0007669"/>
    <property type="project" value="UniProtKB-KW"/>
</dbReference>
<evidence type="ECO:0000259" key="2">
    <source>
        <dbReference type="SMART" id="SM00829"/>
    </source>
</evidence>
<dbReference type="STRING" id="1459636.NTE_03144"/>
<dbReference type="InterPro" id="IPR002364">
    <property type="entry name" value="Quin_OxRdtase/zeta-crystal_CS"/>
</dbReference>
<dbReference type="eggNOG" id="arCOG01458">
    <property type="taxonomic scope" value="Archaea"/>
</dbReference>
<dbReference type="AlphaFoldDB" id="A0A075MU36"/>
<dbReference type="CDD" id="cd05289">
    <property type="entry name" value="MDR_like_2"/>
    <property type="match status" value="1"/>
</dbReference>
<dbReference type="GO" id="GO:0008270">
    <property type="term" value="F:zinc ion binding"/>
    <property type="evidence" value="ECO:0007669"/>
    <property type="project" value="InterPro"/>
</dbReference>
<dbReference type="InterPro" id="IPR011032">
    <property type="entry name" value="GroES-like_sf"/>
</dbReference>
<sequence length="315" mass="33864">MKSVRIKGYGSTGDVIEIDQNTPAPNDPSEGKVLVKVKAAGVNPTDWKISEGYMQQIMPIEFPATLGWDFSGTVEKAGAGLSDIKQGDEVYGQAAAVFGGSGTFAEMALANADNIAQKPKTLSHEEAAGLPTVGVTAWQALVDIIGLSKGQKILIHGGAGGVGSIAIQLAKYLGAYVATTVGEKDKQFVKGLGADEIIDYKTQTFEDLLSHDYNAVLDTVGGETYTRSFKILKRGTEIIVSTLEQPNQELMEKFGVKAIFVFSQVNRERLTKLAQWVDENNVRVNVDKTFPLDDAAKALDHQRVAHPRGKVVLAI</sequence>
<dbReference type="InterPro" id="IPR013154">
    <property type="entry name" value="ADH-like_N"/>
</dbReference>
<dbReference type="KEGG" id="nev:NTE_03144"/>
<dbReference type="Gene3D" id="3.40.50.720">
    <property type="entry name" value="NAD(P)-binding Rossmann-like Domain"/>
    <property type="match status" value="1"/>
</dbReference>
<proteinExistence type="predicted"/>
<dbReference type="InterPro" id="IPR050700">
    <property type="entry name" value="YIM1/Zinc_Alcohol_DH_Fams"/>
</dbReference>
<dbReference type="Pfam" id="PF08240">
    <property type="entry name" value="ADH_N"/>
    <property type="match status" value="1"/>
</dbReference>
<dbReference type="GeneID" id="41598803"/>
<name>A0A075MU36_9ARCH</name>
<reference evidence="3 4" key="1">
    <citation type="journal article" date="2014" name="PLoS ONE">
        <title>Genome Sequence of Candidatus Nitrososphaera evergladensis from Group I.1b Enriched from Everglades Soil Reveals Novel Genomic Features of the Ammonia-Oxidizing Archaea.</title>
        <authorList>
            <person name="Zhalnina K.V."/>
            <person name="Dias R."/>
            <person name="Leonard M.T."/>
            <person name="Dorr de Quadros P."/>
            <person name="Camargo F.A."/>
            <person name="Drew J.C."/>
            <person name="Farmerie W.G."/>
            <person name="Daroub S.H."/>
            <person name="Triplett E.W."/>
        </authorList>
    </citation>
    <scope>NUCLEOTIDE SEQUENCE [LARGE SCALE GENOMIC DNA]</scope>
    <source>
        <strain evidence="3 4">SR1</strain>
    </source>
</reference>
<evidence type="ECO:0000313" key="3">
    <source>
        <dbReference type="EMBL" id="AIF85176.1"/>
    </source>
</evidence>
<dbReference type="SUPFAM" id="SSF51735">
    <property type="entry name" value="NAD(P)-binding Rossmann-fold domains"/>
    <property type="match status" value="1"/>
</dbReference>
<dbReference type="OrthoDB" id="146629at2157"/>
<protein>
    <submittedName>
        <fullName evidence="3">Zn-dependent oxidoreductase, NADPH:quinone reductase</fullName>
    </submittedName>
</protein>
<dbReference type="RefSeq" id="WP_148701620.1">
    <property type="nucleotide sequence ID" value="NZ_CP007174.1"/>
</dbReference>
<dbReference type="EMBL" id="CP007174">
    <property type="protein sequence ID" value="AIF85176.1"/>
    <property type="molecule type" value="Genomic_DNA"/>
</dbReference>
<dbReference type="PANTHER" id="PTHR11695:SF294">
    <property type="entry name" value="RETICULON-4-INTERACTING PROTEIN 1, MITOCHONDRIAL"/>
    <property type="match status" value="1"/>
</dbReference>
<evidence type="ECO:0000313" key="4">
    <source>
        <dbReference type="Proteomes" id="UP000028194"/>
    </source>
</evidence>
<dbReference type="Proteomes" id="UP000028194">
    <property type="component" value="Chromosome"/>
</dbReference>